<dbReference type="FunCoup" id="A0A1Y1Y6D3">
    <property type="interactions" value="491"/>
</dbReference>
<dbReference type="InterPro" id="IPR047021">
    <property type="entry name" value="REXO1/3/4-like"/>
</dbReference>
<dbReference type="GO" id="GO:0004527">
    <property type="term" value="F:exonuclease activity"/>
    <property type="evidence" value="ECO:0007669"/>
    <property type="project" value="UniProtKB-KW"/>
</dbReference>
<dbReference type="CDD" id="cd06145">
    <property type="entry name" value="REX1_like"/>
    <property type="match status" value="1"/>
</dbReference>
<comment type="similarity">
    <text evidence="2">Belongs to the REXO1/REXO3 family.</text>
</comment>
<gene>
    <name evidence="9" type="ORF">K493DRAFT_316139</name>
</gene>
<comment type="caution">
    <text evidence="9">The sequence shown here is derived from an EMBL/GenBank/DDBJ whole genome shotgun (WGS) entry which is preliminary data.</text>
</comment>
<dbReference type="OrthoDB" id="206335at2759"/>
<protein>
    <recommendedName>
        <fullName evidence="8">Exonuclease domain-containing protein</fullName>
    </recommendedName>
</protein>
<feature type="region of interest" description="Disordered" evidence="7">
    <location>
        <begin position="1"/>
        <end position="56"/>
    </location>
</feature>
<name>A0A1Y1Y6D3_9FUNG</name>
<dbReference type="GO" id="GO:0003676">
    <property type="term" value="F:nucleic acid binding"/>
    <property type="evidence" value="ECO:0007669"/>
    <property type="project" value="InterPro"/>
</dbReference>
<dbReference type="InterPro" id="IPR036397">
    <property type="entry name" value="RNaseH_sf"/>
</dbReference>
<dbReference type="STRING" id="1314790.A0A1Y1Y6D3"/>
<dbReference type="InterPro" id="IPR013520">
    <property type="entry name" value="Ribonucl_H"/>
</dbReference>
<evidence type="ECO:0000313" key="9">
    <source>
        <dbReference type="EMBL" id="ORX93144.1"/>
    </source>
</evidence>
<proteinExistence type="inferred from homology"/>
<dbReference type="InterPro" id="IPR012337">
    <property type="entry name" value="RNaseH-like_sf"/>
</dbReference>
<dbReference type="Pfam" id="PF00929">
    <property type="entry name" value="RNase_T"/>
    <property type="match status" value="1"/>
</dbReference>
<keyword evidence="3" id="KW-0540">Nuclease</keyword>
<keyword evidence="5" id="KW-0269">Exonuclease</keyword>
<evidence type="ECO:0000256" key="7">
    <source>
        <dbReference type="SAM" id="MobiDB-lite"/>
    </source>
</evidence>
<comment type="subcellular location">
    <subcellularLocation>
        <location evidence="1">Nucleus</location>
    </subcellularLocation>
</comment>
<dbReference type="Proteomes" id="UP000193498">
    <property type="component" value="Unassembled WGS sequence"/>
</dbReference>
<dbReference type="InParanoid" id="A0A1Y1Y6D3"/>
<dbReference type="InterPro" id="IPR034922">
    <property type="entry name" value="REX1-like_exo"/>
</dbReference>
<dbReference type="EMBL" id="MCFE01000245">
    <property type="protein sequence ID" value="ORX93144.1"/>
    <property type="molecule type" value="Genomic_DNA"/>
</dbReference>
<keyword evidence="4" id="KW-0378">Hydrolase</keyword>
<evidence type="ECO:0000256" key="3">
    <source>
        <dbReference type="ARBA" id="ARBA00022722"/>
    </source>
</evidence>
<dbReference type="SMART" id="SM00479">
    <property type="entry name" value="EXOIII"/>
    <property type="match status" value="1"/>
</dbReference>
<dbReference type="GO" id="GO:0005634">
    <property type="term" value="C:nucleus"/>
    <property type="evidence" value="ECO:0007669"/>
    <property type="project" value="UniProtKB-SubCell"/>
</dbReference>
<dbReference type="SUPFAM" id="SSF53098">
    <property type="entry name" value="Ribonuclease H-like"/>
    <property type="match status" value="1"/>
</dbReference>
<sequence>MLPKVEPNETAQSENTKRKLDLVDNDGFEVQLSRTERRKLKKQKKQQEKQDDPNQYPEFYYNMAGFKSALSVKDIRDLVLWCISDGINPSWMLVKNKVNISKVVVVIIPYLSVGLPFQGIHENNIQPVPLNAIPSGICIFTHVCPTKGPTDRSRLHSPLMNFMNCPLSKSEKQRRVEEARVRAKNKSTKNPEYYMMTNVQLIDSEYPLPISISRMESLPDGWVETKPCTDTARLAEPRTIIGLDCEMCKTENGMEVTRVTLVDYGCKVIFDELVKPDNAIIDYVTHFSGITEETLKDVTTRLEDVQRRLLEIIDHHVILVGHSLNSDLNALKLVHPYIIDTAIIYTHTRGPPYKPGLKWLANKWLSRDIQKTNEPGIVGHDSAEDASTCIDLLKLKLKRGPDFGVFMVDTESIFVRLGRHQPRPKLGAVIDHKGPALIYGSDAQTQVECADDEQVVREVADKAQDHDFIWTRFKSLESLYGSSVDSSTSSTADADVKQLPLDILDPALIELSSHIENLYESLPKRTAFIVLSGHGDARRVKRLTNKKNEYSELFKTQKLSDIPADKLWTPEDEKSLIEAVDAAKNGVSFFRVK</sequence>
<accession>A0A1Y1Y6D3</accession>
<dbReference type="AlphaFoldDB" id="A0A1Y1Y6D3"/>
<dbReference type="FunFam" id="3.30.420.10:FF:000019">
    <property type="entry name" value="RNA exonuclease NEF-sp"/>
    <property type="match status" value="1"/>
</dbReference>
<organism evidence="9 10">
    <name type="scientific">Basidiobolus meristosporus CBS 931.73</name>
    <dbReference type="NCBI Taxonomy" id="1314790"/>
    <lineage>
        <taxon>Eukaryota</taxon>
        <taxon>Fungi</taxon>
        <taxon>Fungi incertae sedis</taxon>
        <taxon>Zoopagomycota</taxon>
        <taxon>Entomophthoromycotina</taxon>
        <taxon>Basidiobolomycetes</taxon>
        <taxon>Basidiobolales</taxon>
        <taxon>Basidiobolaceae</taxon>
        <taxon>Basidiobolus</taxon>
    </lineage>
</organism>
<dbReference type="Gene3D" id="3.30.420.10">
    <property type="entry name" value="Ribonuclease H-like superfamily/Ribonuclease H"/>
    <property type="match status" value="1"/>
</dbReference>
<dbReference type="PANTHER" id="PTHR12801:SF155">
    <property type="entry name" value="RIBONUCLEASE H70"/>
    <property type="match status" value="1"/>
</dbReference>
<evidence type="ECO:0000256" key="1">
    <source>
        <dbReference type="ARBA" id="ARBA00004123"/>
    </source>
</evidence>
<keyword evidence="10" id="KW-1185">Reference proteome</keyword>
<evidence type="ECO:0000256" key="2">
    <source>
        <dbReference type="ARBA" id="ARBA00006357"/>
    </source>
</evidence>
<evidence type="ECO:0000256" key="5">
    <source>
        <dbReference type="ARBA" id="ARBA00022839"/>
    </source>
</evidence>
<keyword evidence="6" id="KW-0539">Nucleus</keyword>
<evidence type="ECO:0000256" key="6">
    <source>
        <dbReference type="ARBA" id="ARBA00023242"/>
    </source>
</evidence>
<dbReference type="PANTHER" id="PTHR12801">
    <property type="entry name" value="RNA EXONUCLEASE REXO1 / RECO3 FAMILY MEMBER-RELATED"/>
    <property type="match status" value="1"/>
</dbReference>
<reference evidence="9 10" key="1">
    <citation type="submission" date="2016-07" db="EMBL/GenBank/DDBJ databases">
        <title>Pervasive Adenine N6-methylation of Active Genes in Fungi.</title>
        <authorList>
            <consortium name="DOE Joint Genome Institute"/>
            <person name="Mondo S.J."/>
            <person name="Dannebaum R.O."/>
            <person name="Kuo R.C."/>
            <person name="Labutti K."/>
            <person name="Haridas S."/>
            <person name="Kuo A."/>
            <person name="Salamov A."/>
            <person name="Ahrendt S.R."/>
            <person name="Lipzen A."/>
            <person name="Sullivan W."/>
            <person name="Andreopoulos W.B."/>
            <person name="Clum A."/>
            <person name="Lindquist E."/>
            <person name="Daum C."/>
            <person name="Ramamoorthy G.K."/>
            <person name="Gryganskyi A."/>
            <person name="Culley D."/>
            <person name="Magnuson J.K."/>
            <person name="James T.Y."/>
            <person name="O'Malley M.A."/>
            <person name="Stajich J.E."/>
            <person name="Spatafora J.W."/>
            <person name="Visel A."/>
            <person name="Grigoriev I.V."/>
        </authorList>
    </citation>
    <scope>NUCLEOTIDE SEQUENCE [LARGE SCALE GENOMIC DNA]</scope>
    <source>
        <strain evidence="9 10">CBS 931.73</strain>
    </source>
</reference>
<evidence type="ECO:0000313" key="10">
    <source>
        <dbReference type="Proteomes" id="UP000193498"/>
    </source>
</evidence>
<evidence type="ECO:0000259" key="8">
    <source>
        <dbReference type="SMART" id="SM00479"/>
    </source>
</evidence>
<feature type="domain" description="Exonuclease" evidence="8">
    <location>
        <begin position="239"/>
        <end position="402"/>
    </location>
</feature>
<evidence type="ECO:0000256" key="4">
    <source>
        <dbReference type="ARBA" id="ARBA00022801"/>
    </source>
</evidence>